<evidence type="ECO:0000313" key="3">
    <source>
        <dbReference type="EMBL" id="KAJ8896859.1"/>
    </source>
</evidence>
<accession>A0ABQ9IKX5</accession>
<reference evidence="3 4" key="1">
    <citation type="submission" date="2023-02" db="EMBL/GenBank/DDBJ databases">
        <title>LHISI_Scaffold_Assembly.</title>
        <authorList>
            <person name="Stuart O.P."/>
            <person name="Cleave R."/>
            <person name="Magrath M.J.L."/>
            <person name="Mikheyev A.S."/>
        </authorList>
    </citation>
    <scope>NUCLEOTIDE SEQUENCE [LARGE SCALE GENOMIC DNA]</scope>
    <source>
        <strain evidence="3">Daus_M_001</strain>
        <tissue evidence="3">Leg muscle</tissue>
    </source>
</reference>
<comment type="caution">
    <text evidence="3">The sequence shown here is derived from an EMBL/GenBank/DDBJ whole genome shotgun (WGS) entry which is preliminary data.</text>
</comment>
<gene>
    <name evidence="3" type="ORF">PR048_002205</name>
</gene>
<evidence type="ECO:0000256" key="1">
    <source>
        <dbReference type="SAM" id="MobiDB-lite"/>
    </source>
</evidence>
<protein>
    <submittedName>
        <fullName evidence="3">Uncharacterized protein</fullName>
    </submittedName>
</protein>
<organism evidence="3 4">
    <name type="scientific">Dryococelus australis</name>
    <dbReference type="NCBI Taxonomy" id="614101"/>
    <lineage>
        <taxon>Eukaryota</taxon>
        <taxon>Metazoa</taxon>
        <taxon>Ecdysozoa</taxon>
        <taxon>Arthropoda</taxon>
        <taxon>Hexapoda</taxon>
        <taxon>Insecta</taxon>
        <taxon>Pterygota</taxon>
        <taxon>Neoptera</taxon>
        <taxon>Polyneoptera</taxon>
        <taxon>Phasmatodea</taxon>
        <taxon>Verophasmatodea</taxon>
        <taxon>Anareolatae</taxon>
        <taxon>Phasmatidae</taxon>
        <taxon>Eurycanthinae</taxon>
        <taxon>Dryococelus</taxon>
    </lineage>
</organism>
<proteinExistence type="predicted"/>
<evidence type="ECO:0000256" key="2">
    <source>
        <dbReference type="SAM" id="SignalP"/>
    </source>
</evidence>
<sequence length="113" mass="12544">MDSLVKLTIVLYLVSCAAWFDRSISESGSSRGSRGQDKPRTLSLDMDKLPGGGTQRRLGANRLQPAGHSNTKVLVVWVESYEDHYGNGSEKFIQKCGFAGNRQARRGEVWQDI</sequence>
<keyword evidence="4" id="KW-1185">Reference proteome</keyword>
<dbReference type="Proteomes" id="UP001159363">
    <property type="component" value="Chromosome 1"/>
</dbReference>
<feature type="chain" id="PRO_5045402267" evidence="2">
    <location>
        <begin position="19"/>
        <end position="113"/>
    </location>
</feature>
<name>A0ABQ9IKX5_9NEOP</name>
<keyword evidence="2" id="KW-0732">Signal</keyword>
<dbReference type="EMBL" id="JARBHB010000001">
    <property type="protein sequence ID" value="KAJ8896859.1"/>
    <property type="molecule type" value="Genomic_DNA"/>
</dbReference>
<feature type="region of interest" description="Disordered" evidence="1">
    <location>
        <begin position="25"/>
        <end position="63"/>
    </location>
</feature>
<evidence type="ECO:0000313" key="4">
    <source>
        <dbReference type="Proteomes" id="UP001159363"/>
    </source>
</evidence>
<feature type="compositionally biased region" description="Basic and acidic residues" evidence="1">
    <location>
        <begin position="34"/>
        <end position="48"/>
    </location>
</feature>
<feature type="signal peptide" evidence="2">
    <location>
        <begin position="1"/>
        <end position="18"/>
    </location>
</feature>